<dbReference type="InterPro" id="IPR050091">
    <property type="entry name" value="PKS_NRPS_Biosynth_Enz"/>
</dbReference>
<evidence type="ECO:0000313" key="4">
    <source>
        <dbReference type="Proteomes" id="UP000788262"/>
    </source>
</evidence>
<dbReference type="EMBL" id="JAFFZS010000291">
    <property type="protein sequence ID" value="MBN0049424.1"/>
    <property type="molecule type" value="Genomic_DNA"/>
</dbReference>
<keyword evidence="4" id="KW-1185">Reference proteome</keyword>
<evidence type="ECO:0000313" key="3">
    <source>
        <dbReference type="EMBL" id="MBN0049424.1"/>
    </source>
</evidence>
<dbReference type="PANTHER" id="PTHR43775:SF51">
    <property type="entry name" value="INACTIVE PHENOLPHTHIOCEROL SYNTHESIS POLYKETIDE SYNTHASE TYPE I PKS1-RELATED"/>
    <property type="match status" value="1"/>
</dbReference>
<name>A0ABS2W2A5_STRAS</name>
<dbReference type="PANTHER" id="PTHR43775">
    <property type="entry name" value="FATTY ACID SYNTHASE"/>
    <property type="match status" value="1"/>
</dbReference>
<dbReference type="RefSeq" id="WP_205387529.1">
    <property type="nucleotide sequence ID" value="NZ_JAFFZS010000291.1"/>
</dbReference>
<dbReference type="SUPFAM" id="SSF52151">
    <property type="entry name" value="FabD/lysophospholipase-like"/>
    <property type="match status" value="1"/>
</dbReference>
<comment type="caution">
    <text evidence="3">The sequence shown here is derived from an EMBL/GenBank/DDBJ whole genome shotgun (WGS) entry which is preliminary data.</text>
</comment>
<evidence type="ECO:0008006" key="5">
    <source>
        <dbReference type="Google" id="ProtNLM"/>
    </source>
</evidence>
<accession>A0ABS2W2A5</accession>
<dbReference type="InterPro" id="IPR001227">
    <property type="entry name" value="Ac_transferase_dom_sf"/>
</dbReference>
<proteinExistence type="predicted"/>
<evidence type="ECO:0000256" key="2">
    <source>
        <dbReference type="ARBA" id="ARBA00023268"/>
    </source>
</evidence>
<evidence type="ECO:0000256" key="1">
    <source>
        <dbReference type="ARBA" id="ARBA00022679"/>
    </source>
</evidence>
<dbReference type="Gene3D" id="3.40.366.10">
    <property type="entry name" value="Malonyl-Coenzyme A Acyl Carrier Protein, domain 2"/>
    <property type="match status" value="1"/>
</dbReference>
<dbReference type="InterPro" id="IPR016035">
    <property type="entry name" value="Acyl_Trfase/lysoPLipase"/>
</dbReference>
<protein>
    <recommendedName>
        <fullName evidence="5">Malonyl-CoA:ACP transacylase (MAT) domain-containing protein</fullName>
    </recommendedName>
</protein>
<sequence length="89" mass="8813">MAAFAESVGEGVRPVDVAWSLAATRSVFEDRAVVVGSGMSEVVSGLAGLASGAVSASGSVRGAVSAGADRVVFVFPGQGAQWVGMGREL</sequence>
<gene>
    <name evidence="3" type="ORF">JS756_36385</name>
</gene>
<organism evidence="3 4">
    <name type="scientific">Streptomyces actuosus</name>
    <dbReference type="NCBI Taxonomy" id="1885"/>
    <lineage>
        <taxon>Bacteria</taxon>
        <taxon>Bacillati</taxon>
        <taxon>Actinomycetota</taxon>
        <taxon>Actinomycetes</taxon>
        <taxon>Kitasatosporales</taxon>
        <taxon>Streptomycetaceae</taxon>
        <taxon>Streptomyces</taxon>
    </lineage>
</organism>
<keyword evidence="1" id="KW-0808">Transferase</keyword>
<reference evidence="3 4" key="1">
    <citation type="submission" date="2021-02" db="EMBL/GenBank/DDBJ databases">
        <title>Whole genome sequencing of Streptomyces actuosus VRA1.</title>
        <authorList>
            <person name="Sen G."/>
            <person name="Sen A."/>
        </authorList>
    </citation>
    <scope>NUCLEOTIDE SEQUENCE [LARGE SCALE GENOMIC DNA]</scope>
    <source>
        <strain evidence="3 4">VRA1</strain>
    </source>
</reference>
<keyword evidence="2" id="KW-0511">Multifunctional enzyme</keyword>
<feature type="non-terminal residue" evidence="3">
    <location>
        <position position="89"/>
    </location>
</feature>
<dbReference type="Proteomes" id="UP000788262">
    <property type="component" value="Unassembled WGS sequence"/>
</dbReference>